<accession>A0ABS6EKN8</accession>
<organism evidence="6 7">
    <name type="scientific">Clostridium mobile</name>
    <dbReference type="NCBI Taxonomy" id="2841512"/>
    <lineage>
        <taxon>Bacteria</taxon>
        <taxon>Bacillati</taxon>
        <taxon>Bacillota</taxon>
        <taxon>Clostridia</taxon>
        <taxon>Eubacteriales</taxon>
        <taxon>Clostridiaceae</taxon>
        <taxon>Clostridium</taxon>
    </lineage>
</organism>
<dbReference type="PANTHER" id="PTHR39181:SF1">
    <property type="entry name" value="TYROSINE-PROTEIN PHOSPHATASE YWQE"/>
    <property type="match status" value="1"/>
</dbReference>
<evidence type="ECO:0000313" key="6">
    <source>
        <dbReference type="EMBL" id="MBU5485774.1"/>
    </source>
</evidence>
<protein>
    <recommendedName>
        <fullName evidence="2">protein-tyrosine-phosphatase</fullName>
        <ecNumber evidence="2">3.1.3.48</ecNumber>
    </recommendedName>
</protein>
<sequence length="255" mass="29385">MLDIHSHILQGIDDGAEDLETSLEMLKMAKEENINSIIATPHYYRGHYENDYESVLKHVEKINEKAVKNKVDIKVFPGQEVFLDKYSPKLYKEGIIKGLNNSRFMLVEFSMMNMPKDILDIIYEIRILGVVPIIAHPERYKYIIETPSNINAFIKEGCLFQINTGSIRGVFGGDVKKTSETLIKHGICNFVASDAHGIGRRCPGILPTLKRVKDISPKVYDNLEENCKFLLEDKNIEFDFEEIKEKRSFFSFFKK</sequence>
<dbReference type="InterPro" id="IPR016667">
    <property type="entry name" value="Caps_polysacc_synth_CpsB/CapC"/>
</dbReference>
<keyword evidence="4" id="KW-0904">Protein phosphatase</keyword>
<keyword evidence="3" id="KW-0378">Hydrolase</keyword>
<comment type="caution">
    <text evidence="6">The sequence shown here is derived from an EMBL/GenBank/DDBJ whole genome shotgun (WGS) entry which is preliminary data.</text>
</comment>
<dbReference type="EC" id="3.1.3.48" evidence="2"/>
<dbReference type="Pfam" id="PF19567">
    <property type="entry name" value="CpsB_CapC"/>
    <property type="match status" value="1"/>
</dbReference>
<evidence type="ECO:0000256" key="4">
    <source>
        <dbReference type="ARBA" id="ARBA00022912"/>
    </source>
</evidence>
<evidence type="ECO:0000256" key="1">
    <source>
        <dbReference type="ARBA" id="ARBA00005750"/>
    </source>
</evidence>
<evidence type="ECO:0000256" key="5">
    <source>
        <dbReference type="ARBA" id="ARBA00051722"/>
    </source>
</evidence>
<dbReference type="EMBL" id="JAHLQF010000004">
    <property type="protein sequence ID" value="MBU5485774.1"/>
    <property type="molecule type" value="Genomic_DNA"/>
</dbReference>
<dbReference type="RefSeq" id="WP_216440357.1">
    <property type="nucleotide sequence ID" value="NZ_JAHLQF010000004.1"/>
</dbReference>
<gene>
    <name evidence="6" type="ORF">KQI86_15750</name>
</gene>
<dbReference type="PANTHER" id="PTHR39181">
    <property type="entry name" value="TYROSINE-PROTEIN PHOSPHATASE YWQE"/>
    <property type="match status" value="1"/>
</dbReference>
<keyword evidence="7" id="KW-1185">Reference proteome</keyword>
<evidence type="ECO:0000256" key="2">
    <source>
        <dbReference type="ARBA" id="ARBA00013064"/>
    </source>
</evidence>
<reference evidence="6 7" key="1">
    <citation type="submission" date="2021-06" db="EMBL/GenBank/DDBJ databases">
        <authorList>
            <person name="Sun Q."/>
            <person name="Li D."/>
        </authorList>
    </citation>
    <scope>NUCLEOTIDE SEQUENCE [LARGE SCALE GENOMIC DNA]</scope>
    <source>
        <strain evidence="6 7">MSJ-11</strain>
    </source>
</reference>
<dbReference type="Proteomes" id="UP000726170">
    <property type="component" value="Unassembled WGS sequence"/>
</dbReference>
<evidence type="ECO:0000256" key="3">
    <source>
        <dbReference type="ARBA" id="ARBA00022801"/>
    </source>
</evidence>
<name>A0ABS6EKN8_9CLOT</name>
<comment type="catalytic activity">
    <reaction evidence="5">
        <text>O-phospho-L-tyrosyl-[protein] + H2O = L-tyrosyl-[protein] + phosphate</text>
        <dbReference type="Rhea" id="RHEA:10684"/>
        <dbReference type="Rhea" id="RHEA-COMP:10136"/>
        <dbReference type="Rhea" id="RHEA-COMP:20101"/>
        <dbReference type="ChEBI" id="CHEBI:15377"/>
        <dbReference type="ChEBI" id="CHEBI:43474"/>
        <dbReference type="ChEBI" id="CHEBI:46858"/>
        <dbReference type="ChEBI" id="CHEBI:61978"/>
        <dbReference type="EC" id="3.1.3.48"/>
    </reaction>
</comment>
<comment type="similarity">
    <text evidence="1">Belongs to the metallo-dependent hydrolases superfamily. CpsB/CapC family.</text>
</comment>
<evidence type="ECO:0000313" key="7">
    <source>
        <dbReference type="Proteomes" id="UP000726170"/>
    </source>
</evidence>
<dbReference type="PIRSF" id="PIRSF016557">
    <property type="entry name" value="Caps_synth_CpsB"/>
    <property type="match status" value="1"/>
</dbReference>
<proteinExistence type="inferred from homology"/>